<name>A0A1I9YL94_9BURK</name>
<gene>
    <name evidence="2" type="ORF">BJG93_13330</name>
</gene>
<dbReference type="InterPro" id="IPR021267">
    <property type="entry name" value="DUF2844"/>
</dbReference>
<evidence type="ECO:0000256" key="1">
    <source>
        <dbReference type="SAM" id="SignalP"/>
    </source>
</evidence>
<accession>A0A1I9YL94</accession>
<protein>
    <submittedName>
        <fullName evidence="2">DUF2844 domain-containing protein</fullName>
    </submittedName>
</protein>
<keyword evidence="3" id="KW-1185">Reference proteome</keyword>
<organism evidence="2 3">
    <name type="scientific">Paraburkholderia sprentiae WSM5005</name>
    <dbReference type="NCBI Taxonomy" id="754502"/>
    <lineage>
        <taxon>Bacteria</taxon>
        <taxon>Pseudomonadati</taxon>
        <taxon>Pseudomonadota</taxon>
        <taxon>Betaproteobacteria</taxon>
        <taxon>Burkholderiales</taxon>
        <taxon>Burkholderiaceae</taxon>
        <taxon>Paraburkholderia</taxon>
    </lineage>
</organism>
<evidence type="ECO:0000313" key="2">
    <source>
        <dbReference type="EMBL" id="APA87077.1"/>
    </source>
</evidence>
<reference evidence="2" key="1">
    <citation type="submission" date="2016-09" db="EMBL/GenBank/DDBJ databases">
        <title>The Complete Genome of Burkholderia sprentiae wsm5005.</title>
        <authorList>
            <person name="De Meyer S."/>
            <person name="Wang P."/>
            <person name="Terpolilli J."/>
        </authorList>
    </citation>
    <scope>NUCLEOTIDE SEQUENCE [LARGE SCALE GENOMIC DNA]</scope>
    <source>
        <strain evidence="2">WSM5005</strain>
    </source>
</reference>
<dbReference type="STRING" id="754502.BJG93_13330"/>
<evidence type="ECO:0000313" key="3">
    <source>
        <dbReference type="Proteomes" id="UP000179860"/>
    </source>
</evidence>
<dbReference type="RefSeq" id="WP_027199203.1">
    <property type="nucleotide sequence ID" value="NZ_CP017561.2"/>
</dbReference>
<dbReference type="KEGG" id="pspw:BJG93_13330"/>
<proteinExistence type="predicted"/>
<dbReference type="Proteomes" id="UP000179860">
    <property type="component" value="Chromosome 1"/>
</dbReference>
<feature type="chain" id="PRO_5009607417" evidence="1">
    <location>
        <begin position="28"/>
        <end position="157"/>
    </location>
</feature>
<reference evidence="2" key="2">
    <citation type="submission" date="2021-06" db="EMBL/GenBank/DDBJ databases">
        <authorList>
            <person name="Rogers T.H."/>
            <person name="Ramsay J.P."/>
            <person name="Wang P."/>
            <person name="Terpolilli J."/>
        </authorList>
    </citation>
    <scope>NUCLEOTIDE SEQUENCE</scope>
    <source>
        <strain evidence="2">WSM5005</strain>
    </source>
</reference>
<sequence length="157" mass="16159">MWSRVRRAGKVTALVSLALLAARSAYAELGGAPITPPLDASVSSRIASRATSSYTVRETALANGTVIREYLDARGAVFGVAWHGPRMPDLSDLLGSYFPQYIAGAQAAKAARGGGRGPVAVERNGLVARSGGHMGALSGQVWLTPALPVGVSGSDIE</sequence>
<dbReference type="AlphaFoldDB" id="A0A1I9YL94"/>
<keyword evidence="1" id="KW-0732">Signal</keyword>
<dbReference type="EMBL" id="CP017561">
    <property type="protein sequence ID" value="APA87077.1"/>
    <property type="molecule type" value="Genomic_DNA"/>
</dbReference>
<feature type="signal peptide" evidence="1">
    <location>
        <begin position="1"/>
        <end position="27"/>
    </location>
</feature>
<dbReference type="OrthoDB" id="7561239at2"/>
<dbReference type="Pfam" id="PF11005">
    <property type="entry name" value="DUF2844"/>
    <property type="match status" value="1"/>
</dbReference>